<sequence>MGIKPSYIKSLANQLLNEKGDLFSNSFEDNKPLVTQYTNVQSKVIRNRIAGYIARKKKTRNIKIA</sequence>
<proteinExistence type="predicted"/>
<dbReference type="Proteomes" id="UP000315423">
    <property type="component" value="Unassembled WGS sequence"/>
</dbReference>
<keyword evidence="1" id="KW-0689">Ribosomal protein</keyword>
<keyword evidence="1" id="KW-0687">Ribonucleoprotein</keyword>
<organism evidence="1 2">
    <name type="scientific">Candidatus Methanomarinus sp</name>
    <dbReference type="NCBI Taxonomy" id="3386244"/>
    <lineage>
        <taxon>Archaea</taxon>
        <taxon>Methanobacteriati</taxon>
        <taxon>Methanobacteriota</taxon>
        <taxon>Stenosarchaea group</taxon>
        <taxon>Methanomicrobia</taxon>
        <taxon>Methanosarcinales</taxon>
        <taxon>ANME-2 cluster</taxon>
        <taxon>Candidatus Methanocomedenaceae</taxon>
        <taxon>Candidatus Methanomarinus</taxon>
    </lineage>
</organism>
<protein>
    <submittedName>
        <fullName evidence="1">30S ribosomal protein S17e</fullName>
    </submittedName>
</protein>
<dbReference type="EMBL" id="QYBA01000202">
    <property type="protein sequence ID" value="TKY91402.1"/>
    <property type="molecule type" value="Genomic_DNA"/>
</dbReference>
<comment type="caution">
    <text evidence="1">The sequence shown here is derived from an EMBL/GenBank/DDBJ whole genome shotgun (WGS) entry which is preliminary data.</text>
</comment>
<accession>A0AC61SA79</accession>
<name>A0AC61SA79_9EURY</name>
<evidence type="ECO:0000313" key="1">
    <source>
        <dbReference type="EMBL" id="TKY91402.1"/>
    </source>
</evidence>
<evidence type="ECO:0000313" key="2">
    <source>
        <dbReference type="Proteomes" id="UP000315423"/>
    </source>
</evidence>
<reference evidence="1" key="1">
    <citation type="submission" date="2018-09" db="EMBL/GenBank/DDBJ databases">
        <title>A genomic encyclopedia of anaerobic methanotrophic archaea.</title>
        <authorList>
            <person name="Skennerton C.T."/>
            <person name="Chadwick G.L."/>
            <person name="Laso-Perez R."/>
            <person name="Leu A.O."/>
            <person name="Speth D.R."/>
            <person name="Yu H."/>
            <person name="Morgan-Lang C."/>
            <person name="Hatzenpichler R."/>
            <person name="Goudeau D."/>
            <person name="Malmstrom R."/>
            <person name="Woyke T."/>
            <person name="Hallam S."/>
            <person name="Tyson G.W."/>
            <person name="Wegener G."/>
            <person name="Boetius A."/>
            <person name="Orphan V.J."/>
        </authorList>
    </citation>
    <scope>NUCLEOTIDE SEQUENCE</scope>
    <source>
        <strain evidence="1">CONS3730D10UFb2</strain>
    </source>
</reference>
<gene>
    <name evidence="1" type="ORF">C5S46_06010</name>
</gene>